<keyword evidence="2" id="KW-1185">Reference proteome</keyword>
<protein>
    <submittedName>
        <fullName evidence="1">Uncharacterized protein</fullName>
    </submittedName>
</protein>
<dbReference type="Proteomes" id="UP001060085">
    <property type="component" value="Linkage Group LG02"/>
</dbReference>
<evidence type="ECO:0000313" key="1">
    <source>
        <dbReference type="EMBL" id="KAI5677349.1"/>
    </source>
</evidence>
<proteinExistence type="predicted"/>
<gene>
    <name evidence="1" type="ORF">M9H77_08299</name>
</gene>
<sequence>MEKIAKLLAMDHFLAGAGVYENQKEASKRVEVLGRLDEEWVKNVSRTKGFNEQMVQEASTKIFTFGFYHLGFLFLSLPNLLNEMAMKFCFGHLSDIAVSGHRFCAIVLVKMSKKFRRLSSLDIQFSLGSLTIEKNRDRWTSLFEPVAFFNAYRNYSGY</sequence>
<dbReference type="EMBL" id="CM044702">
    <property type="protein sequence ID" value="KAI5677349.1"/>
    <property type="molecule type" value="Genomic_DNA"/>
</dbReference>
<accession>A0ACC0BXK2</accession>
<comment type="caution">
    <text evidence="1">The sequence shown here is derived from an EMBL/GenBank/DDBJ whole genome shotgun (WGS) entry which is preliminary data.</text>
</comment>
<name>A0ACC0BXK2_CATRO</name>
<evidence type="ECO:0000313" key="2">
    <source>
        <dbReference type="Proteomes" id="UP001060085"/>
    </source>
</evidence>
<organism evidence="1 2">
    <name type="scientific">Catharanthus roseus</name>
    <name type="common">Madagascar periwinkle</name>
    <name type="synonym">Vinca rosea</name>
    <dbReference type="NCBI Taxonomy" id="4058"/>
    <lineage>
        <taxon>Eukaryota</taxon>
        <taxon>Viridiplantae</taxon>
        <taxon>Streptophyta</taxon>
        <taxon>Embryophyta</taxon>
        <taxon>Tracheophyta</taxon>
        <taxon>Spermatophyta</taxon>
        <taxon>Magnoliopsida</taxon>
        <taxon>eudicotyledons</taxon>
        <taxon>Gunneridae</taxon>
        <taxon>Pentapetalae</taxon>
        <taxon>asterids</taxon>
        <taxon>lamiids</taxon>
        <taxon>Gentianales</taxon>
        <taxon>Apocynaceae</taxon>
        <taxon>Rauvolfioideae</taxon>
        <taxon>Vinceae</taxon>
        <taxon>Catharanthinae</taxon>
        <taxon>Catharanthus</taxon>
    </lineage>
</organism>
<reference evidence="2" key="1">
    <citation type="journal article" date="2023" name="Nat. Plants">
        <title>Single-cell RNA sequencing provides a high-resolution roadmap for understanding the multicellular compartmentation of specialized metabolism.</title>
        <authorList>
            <person name="Sun S."/>
            <person name="Shen X."/>
            <person name="Li Y."/>
            <person name="Li Y."/>
            <person name="Wang S."/>
            <person name="Li R."/>
            <person name="Zhang H."/>
            <person name="Shen G."/>
            <person name="Guo B."/>
            <person name="Wei J."/>
            <person name="Xu J."/>
            <person name="St-Pierre B."/>
            <person name="Chen S."/>
            <person name="Sun C."/>
        </authorList>
    </citation>
    <scope>NUCLEOTIDE SEQUENCE [LARGE SCALE GENOMIC DNA]</scope>
</reference>